<reference evidence="1 2" key="1">
    <citation type="submission" date="2021-05" db="EMBL/GenBank/DDBJ databases">
        <title>The draft genome of Geobacter pelophilus DSM 12255.</title>
        <authorList>
            <person name="Xu Z."/>
            <person name="Masuda Y."/>
            <person name="Itoh H."/>
            <person name="Senoo K."/>
        </authorList>
    </citation>
    <scope>NUCLEOTIDE SEQUENCE [LARGE SCALE GENOMIC DNA]</scope>
    <source>
        <strain evidence="1 2">DSM 12255</strain>
    </source>
</reference>
<name>A0AAW4L0D3_9BACT</name>
<dbReference type="AlphaFoldDB" id="A0AAW4L0D3"/>
<dbReference type="Proteomes" id="UP000811899">
    <property type="component" value="Unassembled WGS sequence"/>
</dbReference>
<evidence type="ECO:0008006" key="3">
    <source>
        <dbReference type="Google" id="ProtNLM"/>
    </source>
</evidence>
<accession>A0AAW4L0D3</accession>
<evidence type="ECO:0000313" key="1">
    <source>
        <dbReference type="EMBL" id="MBT0664396.1"/>
    </source>
</evidence>
<gene>
    <name evidence="1" type="ORF">KI809_08795</name>
</gene>
<protein>
    <recommendedName>
        <fullName evidence="3">Transposase</fullName>
    </recommendedName>
</protein>
<proteinExistence type="predicted"/>
<dbReference type="RefSeq" id="WP_214171174.1">
    <property type="nucleotide sequence ID" value="NZ_JAHCVJ010000003.1"/>
</dbReference>
<evidence type="ECO:0000313" key="2">
    <source>
        <dbReference type="Proteomes" id="UP000811899"/>
    </source>
</evidence>
<keyword evidence="2" id="KW-1185">Reference proteome</keyword>
<dbReference type="EMBL" id="JAHCVJ010000003">
    <property type="protein sequence ID" value="MBT0664396.1"/>
    <property type="molecule type" value="Genomic_DNA"/>
</dbReference>
<comment type="caution">
    <text evidence="1">The sequence shown here is derived from an EMBL/GenBank/DDBJ whole genome shotgun (WGS) entry which is preliminary data.</text>
</comment>
<organism evidence="1 2">
    <name type="scientific">Geoanaerobacter pelophilus</name>
    <dbReference type="NCBI Taxonomy" id="60036"/>
    <lineage>
        <taxon>Bacteria</taxon>
        <taxon>Pseudomonadati</taxon>
        <taxon>Thermodesulfobacteriota</taxon>
        <taxon>Desulfuromonadia</taxon>
        <taxon>Geobacterales</taxon>
        <taxon>Geobacteraceae</taxon>
        <taxon>Geoanaerobacter</taxon>
    </lineage>
</organism>
<sequence length="88" mass="10105">MFFQNNDLGASEFSTWTEKRKREEIAKLVEGYRNGLPVGILCKMTETIAGNRKKARRHLHQLLSLDERKAAAEKETGGIQQIVKEYLI</sequence>